<dbReference type="Proteomes" id="UP001498771">
    <property type="component" value="Unassembled WGS sequence"/>
</dbReference>
<sequence length="62" mass="7237">MSFWKEAGFSYNRYAAVAARATRRALKDSQRIRAEKREAVEIRVSKWVDGKQGEFKDVTKKD</sequence>
<keyword evidence="3" id="KW-1185">Reference proteome</keyword>
<name>A0ABR1F9L7_9ASCO</name>
<dbReference type="GeneID" id="90039512"/>
<dbReference type="Gene3D" id="1.10.1620.20">
    <property type="entry name" value="ATP synthase, F1 complex, epsilon subunit superfamily, mitochondrial"/>
    <property type="match status" value="1"/>
</dbReference>
<evidence type="ECO:0000313" key="3">
    <source>
        <dbReference type="Proteomes" id="UP001498771"/>
    </source>
</evidence>
<dbReference type="InterPro" id="IPR036742">
    <property type="entry name" value="ATP_synth_F1_esu_sf_mt"/>
</dbReference>
<dbReference type="EMBL" id="JBBJBU010000002">
    <property type="protein sequence ID" value="KAK7206541.1"/>
    <property type="molecule type" value="Genomic_DNA"/>
</dbReference>
<dbReference type="SUPFAM" id="SSF48690">
    <property type="entry name" value="Epsilon subunit of mitochondrial F1F0-ATP synthase"/>
    <property type="match status" value="1"/>
</dbReference>
<dbReference type="PANTHER" id="PTHR12448">
    <property type="entry name" value="ATP SYNTHASE EPSILON CHAIN, MITOCHONDRIAL"/>
    <property type="match status" value="1"/>
</dbReference>
<reference evidence="2 3" key="1">
    <citation type="submission" date="2024-03" db="EMBL/GenBank/DDBJ databases">
        <title>Genome-scale model development and genomic sequencing of the oleaginous clade Lipomyces.</title>
        <authorList>
            <consortium name="Lawrence Berkeley National Laboratory"/>
            <person name="Czajka J.J."/>
            <person name="Han Y."/>
            <person name="Kim J."/>
            <person name="Mondo S.J."/>
            <person name="Hofstad B.A."/>
            <person name="Robles A."/>
            <person name="Haridas S."/>
            <person name="Riley R."/>
            <person name="LaButti K."/>
            <person name="Pangilinan J."/>
            <person name="Andreopoulos W."/>
            <person name="Lipzen A."/>
            <person name="Yan J."/>
            <person name="Wang M."/>
            <person name="Ng V."/>
            <person name="Grigoriev I.V."/>
            <person name="Spatafora J.W."/>
            <person name="Magnuson J.K."/>
            <person name="Baker S.E."/>
            <person name="Pomraning K.R."/>
        </authorList>
    </citation>
    <scope>NUCLEOTIDE SEQUENCE [LARGE SCALE GENOMIC DNA]</scope>
    <source>
        <strain evidence="2 3">Phaff 52-87</strain>
    </source>
</reference>
<evidence type="ECO:0000256" key="1">
    <source>
        <dbReference type="ARBA" id="ARBA00009502"/>
    </source>
</evidence>
<dbReference type="PANTHER" id="PTHR12448:SF0">
    <property type="entry name" value="ATP SYNTHASE SUBUNIT EPSILON, MITOCHONDRIAL"/>
    <property type="match status" value="1"/>
</dbReference>
<dbReference type="InterPro" id="IPR006721">
    <property type="entry name" value="ATP_synth_F1_esu_mt"/>
</dbReference>
<gene>
    <name evidence="2" type="ORF">BZA70DRAFT_288018</name>
</gene>
<dbReference type="Pfam" id="PF04627">
    <property type="entry name" value="ATP-synt_Eps"/>
    <property type="match status" value="1"/>
</dbReference>
<protein>
    <submittedName>
        <fullName evidence="2">Mitochondrial ATP synthase epsilon chain-domain-containing protein</fullName>
    </submittedName>
</protein>
<organism evidence="2 3">
    <name type="scientific">Myxozyma melibiosi</name>
    <dbReference type="NCBI Taxonomy" id="54550"/>
    <lineage>
        <taxon>Eukaryota</taxon>
        <taxon>Fungi</taxon>
        <taxon>Dikarya</taxon>
        <taxon>Ascomycota</taxon>
        <taxon>Saccharomycotina</taxon>
        <taxon>Lipomycetes</taxon>
        <taxon>Lipomycetales</taxon>
        <taxon>Lipomycetaceae</taxon>
        <taxon>Myxozyma</taxon>
    </lineage>
</organism>
<proteinExistence type="inferred from homology"/>
<dbReference type="RefSeq" id="XP_064769574.1">
    <property type="nucleotide sequence ID" value="XM_064914000.1"/>
</dbReference>
<comment type="similarity">
    <text evidence="1">Belongs to the eukaryotic ATPase epsilon family.</text>
</comment>
<comment type="caution">
    <text evidence="2">The sequence shown here is derived from an EMBL/GenBank/DDBJ whole genome shotgun (WGS) entry which is preliminary data.</text>
</comment>
<accession>A0ABR1F9L7</accession>
<evidence type="ECO:0000313" key="2">
    <source>
        <dbReference type="EMBL" id="KAK7206541.1"/>
    </source>
</evidence>